<dbReference type="EMBL" id="CM001221">
    <property type="protein sequence ID" value="AES96511.1"/>
    <property type="molecule type" value="Genomic_DNA"/>
</dbReference>
<evidence type="ECO:0000313" key="4">
    <source>
        <dbReference type="Proteomes" id="UP000002051"/>
    </source>
</evidence>
<gene>
    <name evidence="2" type="ordered locus">MTR_5g038000</name>
</gene>
<proteinExistence type="predicted"/>
<accession>G7K9P0</accession>
<feature type="region of interest" description="Disordered" evidence="1">
    <location>
        <begin position="1"/>
        <end position="27"/>
    </location>
</feature>
<dbReference type="HOGENOM" id="CLU_3109442_0_0_1"/>
<organism evidence="2 4">
    <name type="scientific">Medicago truncatula</name>
    <name type="common">Barrel medic</name>
    <name type="synonym">Medicago tribuloides</name>
    <dbReference type="NCBI Taxonomy" id="3880"/>
    <lineage>
        <taxon>Eukaryota</taxon>
        <taxon>Viridiplantae</taxon>
        <taxon>Streptophyta</taxon>
        <taxon>Embryophyta</taxon>
        <taxon>Tracheophyta</taxon>
        <taxon>Spermatophyta</taxon>
        <taxon>Magnoliopsida</taxon>
        <taxon>eudicotyledons</taxon>
        <taxon>Gunneridae</taxon>
        <taxon>Pentapetalae</taxon>
        <taxon>rosids</taxon>
        <taxon>fabids</taxon>
        <taxon>Fabales</taxon>
        <taxon>Fabaceae</taxon>
        <taxon>Papilionoideae</taxon>
        <taxon>50 kb inversion clade</taxon>
        <taxon>NPAAA clade</taxon>
        <taxon>Hologalegina</taxon>
        <taxon>IRL clade</taxon>
        <taxon>Trifolieae</taxon>
        <taxon>Medicago</taxon>
    </lineage>
</organism>
<dbReference type="EnsemblPlants" id="AES96511">
    <property type="protein sequence ID" value="AES96511"/>
    <property type="gene ID" value="MTR_5g038000"/>
</dbReference>
<reference evidence="2 4" key="1">
    <citation type="journal article" date="2011" name="Nature">
        <title>The Medicago genome provides insight into the evolution of rhizobial symbioses.</title>
        <authorList>
            <person name="Young N.D."/>
            <person name="Debelle F."/>
            <person name="Oldroyd G.E."/>
            <person name="Geurts R."/>
            <person name="Cannon S.B."/>
            <person name="Udvardi M.K."/>
            <person name="Benedito V.A."/>
            <person name="Mayer K.F."/>
            <person name="Gouzy J."/>
            <person name="Schoof H."/>
            <person name="Van de Peer Y."/>
            <person name="Proost S."/>
            <person name="Cook D.R."/>
            <person name="Meyers B.C."/>
            <person name="Spannagl M."/>
            <person name="Cheung F."/>
            <person name="De Mita S."/>
            <person name="Krishnakumar V."/>
            <person name="Gundlach H."/>
            <person name="Zhou S."/>
            <person name="Mudge J."/>
            <person name="Bharti A.K."/>
            <person name="Murray J.D."/>
            <person name="Naoumkina M.A."/>
            <person name="Rosen B."/>
            <person name="Silverstein K.A."/>
            <person name="Tang H."/>
            <person name="Rombauts S."/>
            <person name="Zhao P.X."/>
            <person name="Zhou P."/>
            <person name="Barbe V."/>
            <person name="Bardou P."/>
            <person name="Bechner M."/>
            <person name="Bellec A."/>
            <person name="Berger A."/>
            <person name="Berges H."/>
            <person name="Bidwell S."/>
            <person name="Bisseling T."/>
            <person name="Choisne N."/>
            <person name="Couloux A."/>
            <person name="Denny R."/>
            <person name="Deshpande S."/>
            <person name="Dai X."/>
            <person name="Doyle J.J."/>
            <person name="Dudez A.M."/>
            <person name="Farmer A.D."/>
            <person name="Fouteau S."/>
            <person name="Franken C."/>
            <person name="Gibelin C."/>
            <person name="Gish J."/>
            <person name="Goldstein S."/>
            <person name="Gonzalez A.J."/>
            <person name="Green P.J."/>
            <person name="Hallab A."/>
            <person name="Hartog M."/>
            <person name="Hua A."/>
            <person name="Humphray S.J."/>
            <person name="Jeong D.H."/>
            <person name="Jing Y."/>
            <person name="Jocker A."/>
            <person name="Kenton S.M."/>
            <person name="Kim D.J."/>
            <person name="Klee K."/>
            <person name="Lai H."/>
            <person name="Lang C."/>
            <person name="Lin S."/>
            <person name="Macmil S.L."/>
            <person name="Magdelenat G."/>
            <person name="Matthews L."/>
            <person name="McCorrison J."/>
            <person name="Monaghan E.L."/>
            <person name="Mun J.H."/>
            <person name="Najar F.Z."/>
            <person name="Nicholson C."/>
            <person name="Noirot C."/>
            <person name="O'Bleness M."/>
            <person name="Paule C.R."/>
            <person name="Poulain J."/>
            <person name="Prion F."/>
            <person name="Qin B."/>
            <person name="Qu C."/>
            <person name="Retzel E.F."/>
            <person name="Riddle C."/>
            <person name="Sallet E."/>
            <person name="Samain S."/>
            <person name="Samson N."/>
            <person name="Sanders I."/>
            <person name="Saurat O."/>
            <person name="Scarpelli C."/>
            <person name="Schiex T."/>
            <person name="Segurens B."/>
            <person name="Severin A.J."/>
            <person name="Sherrier D.J."/>
            <person name="Shi R."/>
            <person name="Sims S."/>
            <person name="Singer S.R."/>
            <person name="Sinharoy S."/>
            <person name="Sterck L."/>
            <person name="Viollet A."/>
            <person name="Wang B.B."/>
            <person name="Wang K."/>
            <person name="Wang M."/>
            <person name="Wang X."/>
            <person name="Warfsmann J."/>
            <person name="Weissenbach J."/>
            <person name="White D.D."/>
            <person name="White J.D."/>
            <person name="Wiley G.B."/>
            <person name="Wincker P."/>
            <person name="Xing Y."/>
            <person name="Yang L."/>
            <person name="Yao Z."/>
            <person name="Ying F."/>
            <person name="Zhai J."/>
            <person name="Zhou L."/>
            <person name="Zuber A."/>
            <person name="Denarie J."/>
            <person name="Dixon R.A."/>
            <person name="May G.D."/>
            <person name="Schwartz D.C."/>
            <person name="Rogers J."/>
            <person name="Quetier F."/>
            <person name="Town C.D."/>
            <person name="Roe B.A."/>
        </authorList>
    </citation>
    <scope>NUCLEOTIDE SEQUENCE [LARGE SCALE GENOMIC DNA]</scope>
    <source>
        <strain evidence="2">A17</strain>
        <strain evidence="3 4">cv. Jemalong A17</strain>
    </source>
</reference>
<evidence type="ECO:0000313" key="2">
    <source>
        <dbReference type="EMBL" id="AES96511.1"/>
    </source>
</evidence>
<dbReference type="Proteomes" id="UP000002051">
    <property type="component" value="Chromosome 5"/>
</dbReference>
<protein>
    <submittedName>
        <fullName evidence="2 3">Uncharacterized protein</fullName>
    </submittedName>
</protein>
<sequence>MDYSMGGGSESGDEDIDNFRDDGKKPSYKRLTSAQISILKKRNNFTFELNK</sequence>
<evidence type="ECO:0000256" key="1">
    <source>
        <dbReference type="SAM" id="MobiDB-lite"/>
    </source>
</evidence>
<name>G7K9P0_MEDTR</name>
<evidence type="ECO:0000313" key="3">
    <source>
        <dbReference type="EnsemblPlants" id="AES96511"/>
    </source>
</evidence>
<reference evidence="3" key="3">
    <citation type="submission" date="2015-04" db="UniProtKB">
        <authorList>
            <consortium name="EnsemblPlants"/>
        </authorList>
    </citation>
    <scope>IDENTIFICATION</scope>
    <source>
        <strain evidence="3">cv. Jemalong A17</strain>
    </source>
</reference>
<dbReference type="PaxDb" id="3880-AES96511"/>
<dbReference type="AlphaFoldDB" id="G7K9P0"/>
<feature type="compositionally biased region" description="Gly residues" evidence="1">
    <location>
        <begin position="1"/>
        <end position="10"/>
    </location>
</feature>
<reference evidence="2 4" key="2">
    <citation type="journal article" date="2014" name="BMC Genomics">
        <title>An improved genome release (version Mt4.0) for the model legume Medicago truncatula.</title>
        <authorList>
            <person name="Tang H."/>
            <person name="Krishnakumar V."/>
            <person name="Bidwell S."/>
            <person name="Rosen B."/>
            <person name="Chan A."/>
            <person name="Zhou S."/>
            <person name="Gentzbittel L."/>
            <person name="Childs K.L."/>
            <person name="Yandell M."/>
            <person name="Gundlach H."/>
            <person name="Mayer K.F."/>
            <person name="Schwartz D.C."/>
            <person name="Town C.D."/>
        </authorList>
    </citation>
    <scope>GENOME REANNOTATION</scope>
    <source>
        <strain evidence="3 4">cv. Jemalong A17</strain>
    </source>
</reference>
<keyword evidence="4" id="KW-1185">Reference proteome</keyword>